<sequence length="60" mass="6379">MPDQQGTWRKSARSSTNAACVELVVSAESTGVRDSKQPAAGELNFPRGSFGAFLTALKNH</sequence>
<dbReference type="AlphaFoldDB" id="A0A7W9HEL4"/>
<dbReference type="Pfam" id="PF04149">
    <property type="entry name" value="DUF397"/>
    <property type="match status" value="1"/>
</dbReference>
<organism evidence="2 3">
    <name type="scientific">Saccharothrix ecbatanensis</name>
    <dbReference type="NCBI Taxonomy" id="1105145"/>
    <lineage>
        <taxon>Bacteria</taxon>
        <taxon>Bacillati</taxon>
        <taxon>Actinomycetota</taxon>
        <taxon>Actinomycetes</taxon>
        <taxon>Pseudonocardiales</taxon>
        <taxon>Pseudonocardiaceae</taxon>
        <taxon>Saccharothrix</taxon>
    </lineage>
</organism>
<evidence type="ECO:0000313" key="3">
    <source>
        <dbReference type="Proteomes" id="UP000552097"/>
    </source>
</evidence>
<gene>
    <name evidence="2" type="ORF">F4560_000312</name>
</gene>
<evidence type="ECO:0000313" key="2">
    <source>
        <dbReference type="EMBL" id="MBB5800544.1"/>
    </source>
</evidence>
<name>A0A7W9HEL4_9PSEU</name>
<dbReference type="EMBL" id="JACHMO010000001">
    <property type="protein sequence ID" value="MBB5800544.1"/>
    <property type="molecule type" value="Genomic_DNA"/>
</dbReference>
<evidence type="ECO:0000259" key="1">
    <source>
        <dbReference type="Pfam" id="PF04149"/>
    </source>
</evidence>
<protein>
    <recommendedName>
        <fullName evidence="1">DUF397 domain-containing protein</fullName>
    </recommendedName>
</protein>
<comment type="caution">
    <text evidence="2">The sequence shown here is derived from an EMBL/GenBank/DDBJ whole genome shotgun (WGS) entry which is preliminary data.</text>
</comment>
<dbReference type="RefSeq" id="WP_184915170.1">
    <property type="nucleotide sequence ID" value="NZ_JACHMO010000001.1"/>
</dbReference>
<reference evidence="2 3" key="1">
    <citation type="submission" date="2020-08" db="EMBL/GenBank/DDBJ databases">
        <title>Sequencing the genomes of 1000 actinobacteria strains.</title>
        <authorList>
            <person name="Klenk H.-P."/>
        </authorList>
    </citation>
    <scope>NUCLEOTIDE SEQUENCE [LARGE SCALE GENOMIC DNA]</scope>
    <source>
        <strain evidence="2 3">DSM 45486</strain>
    </source>
</reference>
<proteinExistence type="predicted"/>
<dbReference type="Proteomes" id="UP000552097">
    <property type="component" value="Unassembled WGS sequence"/>
</dbReference>
<dbReference type="InterPro" id="IPR007278">
    <property type="entry name" value="DUF397"/>
</dbReference>
<accession>A0A7W9HEL4</accession>
<keyword evidence="3" id="KW-1185">Reference proteome</keyword>
<feature type="domain" description="DUF397" evidence="1">
    <location>
        <begin position="7"/>
        <end position="58"/>
    </location>
</feature>